<reference evidence="2 3" key="1">
    <citation type="submission" date="2009-06" db="EMBL/GenBank/DDBJ databases">
        <title>The Genome Sequence of Loxodonta africana (African elephant).</title>
        <authorList>
            <person name="Di Palma F."/>
            <person name="Heiman D."/>
            <person name="Young S."/>
            <person name="Johnson J."/>
            <person name="Lander E.S."/>
            <person name="Lindblad-Toh K."/>
        </authorList>
    </citation>
    <scope>NUCLEOTIDE SEQUENCE [LARGE SCALE GENOMIC DNA]</scope>
    <source>
        <strain evidence="2 3">Isolate ISIS603380</strain>
    </source>
</reference>
<reference evidence="2" key="3">
    <citation type="submission" date="2025-09" db="UniProtKB">
        <authorList>
            <consortium name="Ensembl"/>
        </authorList>
    </citation>
    <scope>IDENTIFICATION</scope>
    <source>
        <strain evidence="2">Isolate ISIS603380</strain>
    </source>
</reference>
<evidence type="ECO:0000259" key="1">
    <source>
        <dbReference type="PROSITE" id="PS51414"/>
    </source>
</evidence>
<dbReference type="PANTHER" id="PTHR46386">
    <property type="entry name" value="NUCLEAR BODY PROTEIN SP140"/>
    <property type="match status" value="1"/>
</dbReference>
<proteinExistence type="predicted"/>
<dbReference type="PROSITE" id="PS51414">
    <property type="entry name" value="HSR"/>
    <property type="match status" value="1"/>
</dbReference>
<dbReference type="AlphaFoldDB" id="G3UE55"/>
<protein>
    <recommendedName>
        <fullName evidence="1">HSR domain-containing protein</fullName>
    </recommendedName>
</protein>
<feature type="domain" description="HSR" evidence="1">
    <location>
        <begin position="1"/>
        <end position="108"/>
    </location>
</feature>
<dbReference type="HOGENOM" id="CLU_132714_1_0_1"/>
<keyword evidence="3" id="KW-1185">Reference proteome</keyword>
<evidence type="ECO:0000313" key="3">
    <source>
        <dbReference type="Proteomes" id="UP000007646"/>
    </source>
</evidence>
<dbReference type="OMA" id="HEAFLNH"/>
<dbReference type="InterPro" id="IPR043563">
    <property type="entry name" value="Sp110/Sp140/Sp140L-like"/>
</dbReference>
<dbReference type="GO" id="GO:0000981">
    <property type="term" value="F:DNA-binding transcription factor activity, RNA polymerase II-specific"/>
    <property type="evidence" value="ECO:0007669"/>
    <property type="project" value="TreeGrafter"/>
</dbReference>
<accession>G3UE55</accession>
<dbReference type="GO" id="GO:0005634">
    <property type="term" value="C:nucleus"/>
    <property type="evidence" value="ECO:0007669"/>
    <property type="project" value="InterPro"/>
</dbReference>
<sequence>MFTVTRALEEALFQHFICQKLEIAYAIHKPIPFFEDLRDKFFITERIYKESLEACQNLVPVSRAVHNILTQLERTFDLSFLMTLFSPIDLREYPNLMTVLRSFKRGNEV</sequence>
<evidence type="ECO:0000313" key="2">
    <source>
        <dbReference type="Ensembl" id="ENSLAFP00000026113.1"/>
    </source>
</evidence>
<dbReference type="Ensembl" id="ENSLAFT00000032814.1">
    <property type="protein sequence ID" value="ENSLAFP00000026113.1"/>
    <property type="gene ID" value="ENSLAFG00000027661.1"/>
</dbReference>
<name>G3UE55_LOXAF</name>
<dbReference type="InterPro" id="IPR004865">
    <property type="entry name" value="HSR_dom"/>
</dbReference>
<dbReference type="Pfam" id="PF03172">
    <property type="entry name" value="HSR"/>
    <property type="match status" value="1"/>
</dbReference>
<reference evidence="2" key="2">
    <citation type="submission" date="2025-08" db="UniProtKB">
        <authorList>
            <consortium name="Ensembl"/>
        </authorList>
    </citation>
    <scope>IDENTIFICATION</scope>
    <source>
        <strain evidence="2">Isolate ISIS603380</strain>
    </source>
</reference>
<dbReference type="InParanoid" id="G3UE55"/>
<dbReference type="GeneTree" id="ENSGT00940000155124"/>
<dbReference type="eggNOG" id="KOG2177">
    <property type="taxonomic scope" value="Eukaryota"/>
</dbReference>
<dbReference type="PANTHER" id="PTHR46386:SF7">
    <property type="entry name" value="SP110 NUCLEAR BODY PROTEIN"/>
    <property type="match status" value="1"/>
</dbReference>
<dbReference type="STRING" id="9785.ENSLAFP00000026113"/>
<organism evidence="2 3">
    <name type="scientific">Loxodonta africana</name>
    <name type="common">African elephant</name>
    <dbReference type="NCBI Taxonomy" id="9785"/>
    <lineage>
        <taxon>Eukaryota</taxon>
        <taxon>Metazoa</taxon>
        <taxon>Chordata</taxon>
        <taxon>Craniata</taxon>
        <taxon>Vertebrata</taxon>
        <taxon>Euteleostomi</taxon>
        <taxon>Mammalia</taxon>
        <taxon>Eutheria</taxon>
        <taxon>Afrotheria</taxon>
        <taxon>Proboscidea</taxon>
        <taxon>Elephantidae</taxon>
        <taxon>Loxodonta</taxon>
    </lineage>
</organism>
<dbReference type="Proteomes" id="UP000007646">
    <property type="component" value="Unassembled WGS sequence"/>
</dbReference>